<protein>
    <submittedName>
        <fullName evidence="2">Transmembrane protein, putative</fullName>
    </submittedName>
</protein>
<dbReference type="InParanoid" id="W7XGL9"/>
<proteinExistence type="predicted"/>
<name>W7XGL9_TETTS</name>
<accession>W7XGL9</accession>
<evidence type="ECO:0000256" key="1">
    <source>
        <dbReference type="SAM" id="Phobius"/>
    </source>
</evidence>
<feature type="transmembrane region" description="Helical" evidence="1">
    <location>
        <begin position="131"/>
        <end position="152"/>
    </location>
</feature>
<evidence type="ECO:0000313" key="3">
    <source>
        <dbReference type="Proteomes" id="UP000009168"/>
    </source>
</evidence>
<keyword evidence="1 2" id="KW-0812">Transmembrane</keyword>
<keyword evidence="1" id="KW-1133">Transmembrane helix</keyword>
<gene>
    <name evidence="2" type="ORF">TTHERM_000164959</name>
</gene>
<dbReference type="RefSeq" id="XP_012651230.1">
    <property type="nucleotide sequence ID" value="XM_012795776.1"/>
</dbReference>
<sequence>MFSQNPKQINLRNTHKKKNLEFREYYLKSNNQYCCHKFFKIYFLKTDKNKLFLISCKMRKQIEMNQIQLIKQQKIYNYYNMLRSQTMDYYTEKKRLRNDELNINLQNIVNIQEIKPLILYIQRKTIILIDYIYIFLVLYKYLLIIINFIQLIQQHQLKWLQLLKKLNKIQLKKIKNISNFQKQNNVMQLINLKFFLINVTYQIIFKRNTYYFSKRVLIFTSCQLQKVNSIFEIFQLNIKIQIKKKINKNRDQ</sequence>
<keyword evidence="1" id="KW-0472">Membrane</keyword>
<dbReference type="EMBL" id="GG662840">
    <property type="protein sequence ID" value="EWS76183.1"/>
    <property type="molecule type" value="Genomic_DNA"/>
</dbReference>
<dbReference type="AlphaFoldDB" id="W7XGL9"/>
<dbReference type="GeneID" id="24437642"/>
<dbReference type="KEGG" id="tet:TTHERM_000164959"/>
<organism evidence="2 3">
    <name type="scientific">Tetrahymena thermophila (strain SB210)</name>
    <dbReference type="NCBI Taxonomy" id="312017"/>
    <lineage>
        <taxon>Eukaryota</taxon>
        <taxon>Sar</taxon>
        <taxon>Alveolata</taxon>
        <taxon>Ciliophora</taxon>
        <taxon>Intramacronucleata</taxon>
        <taxon>Oligohymenophorea</taxon>
        <taxon>Hymenostomatida</taxon>
        <taxon>Tetrahymenina</taxon>
        <taxon>Tetrahymenidae</taxon>
        <taxon>Tetrahymena</taxon>
    </lineage>
</organism>
<feature type="transmembrane region" description="Helical" evidence="1">
    <location>
        <begin position="186"/>
        <end position="205"/>
    </location>
</feature>
<dbReference type="Proteomes" id="UP000009168">
    <property type="component" value="Unassembled WGS sequence"/>
</dbReference>
<keyword evidence="3" id="KW-1185">Reference proteome</keyword>
<evidence type="ECO:0000313" key="2">
    <source>
        <dbReference type="EMBL" id="EWS76183.1"/>
    </source>
</evidence>
<reference evidence="3" key="1">
    <citation type="journal article" date="2006" name="PLoS Biol.">
        <title>Macronuclear genome sequence of the ciliate Tetrahymena thermophila, a model eukaryote.</title>
        <authorList>
            <person name="Eisen J.A."/>
            <person name="Coyne R.S."/>
            <person name="Wu M."/>
            <person name="Wu D."/>
            <person name="Thiagarajan M."/>
            <person name="Wortman J.R."/>
            <person name="Badger J.H."/>
            <person name="Ren Q."/>
            <person name="Amedeo P."/>
            <person name="Jones K.M."/>
            <person name="Tallon L.J."/>
            <person name="Delcher A.L."/>
            <person name="Salzberg S.L."/>
            <person name="Silva J.C."/>
            <person name="Haas B.J."/>
            <person name="Majoros W.H."/>
            <person name="Farzad M."/>
            <person name="Carlton J.M."/>
            <person name="Smith R.K. Jr."/>
            <person name="Garg J."/>
            <person name="Pearlman R.E."/>
            <person name="Karrer K.M."/>
            <person name="Sun L."/>
            <person name="Manning G."/>
            <person name="Elde N.C."/>
            <person name="Turkewitz A.P."/>
            <person name="Asai D.J."/>
            <person name="Wilkes D.E."/>
            <person name="Wang Y."/>
            <person name="Cai H."/>
            <person name="Collins K."/>
            <person name="Stewart B.A."/>
            <person name="Lee S.R."/>
            <person name="Wilamowska K."/>
            <person name="Weinberg Z."/>
            <person name="Ruzzo W.L."/>
            <person name="Wloga D."/>
            <person name="Gaertig J."/>
            <person name="Frankel J."/>
            <person name="Tsao C.-C."/>
            <person name="Gorovsky M.A."/>
            <person name="Keeling P.J."/>
            <person name="Waller R.F."/>
            <person name="Patron N.J."/>
            <person name="Cherry J.M."/>
            <person name="Stover N.A."/>
            <person name="Krieger C.J."/>
            <person name="del Toro C."/>
            <person name="Ryder H.F."/>
            <person name="Williamson S.C."/>
            <person name="Barbeau R.A."/>
            <person name="Hamilton E.P."/>
            <person name="Orias E."/>
        </authorList>
    </citation>
    <scope>NUCLEOTIDE SEQUENCE [LARGE SCALE GENOMIC DNA]</scope>
    <source>
        <strain evidence="3">SB210</strain>
    </source>
</reference>